<dbReference type="GO" id="GO:0046872">
    <property type="term" value="F:metal ion binding"/>
    <property type="evidence" value="ECO:0007669"/>
    <property type="project" value="UniProtKB-KW"/>
</dbReference>
<dbReference type="InterPro" id="IPR006680">
    <property type="entry name" value="Amidohydro-rel"/>
</dbReference>
<keyword evidence="4 5" id="KW-0119">Carbohydrate metabolism</keyword>
<feature type="active site" description="Proton donor/acceptor" evidence="6">
    <location>
        <position position="271"/>
    </location>
</feature>
<evidence type="ECO:0000256" key="6">
    <source>
        <dbReference type="PIRSR" id="PIRSR038994-1"/>
    </source>
</evidence>
<dbReference type="PATRIC" id="fig|265726.11.peg.934"/>
<sequence length="379" mass="40814">MYAITHISVFDGSTIVEDQAIFIDRDTIAAVMPMSQAQSGQLLPTECLDGTGLLATAGFIDIQLNGCGGVLLNTDIAKSTLDTMNATNLRHGTTQYLPTFITSEAEPLNKVIELIESIDSPESEGVLGLHLEGPFINPQKKGAHQENCIRGLDDETADYLISHAACIKVITLAPEFCDQSVMNKLTDANIIVSMGHTNGRYRDYTAKQGIRMATHLFNAMSPLDSREPGAVGYIFDRKPYAGIIVDGIHVNYASIRIAHQLLGEKLFMVTDAVTPAGTDLREYDMAGTKAYVTDGKCHYADGTIAGAAITMIQGVHNLIDHVGVSKEEALRMASLYPAKALGLDASYGRVRAGYKANLALLTADLQVQGAVQMGLRHNV</sequence>
<dbReference type="InterPro" id="IPR032466">
    <property type="entry name" value="Metal_Hydrolase"/>
</dbReference>
<dbReference type="STRING" id="265726.KY46_13510"/>
<evidence type="ECO:0000313" key="10">
    <source>
        <dbReference type="EMBL" id="KKC99382.1"/>
    </source>
</evidence>
<keyword evidence="2 8" id="KW-0479">Metal-binding</keyword>
<dbReference type="GO" id="GO:0006046">
    <property type="term" value="P:N-acetylglucosamine catabolic process"/>
    <property type="evidence" value="ECO:0007669"/>
    <property type="project" value="TreeGrafter"/>
</dbReference>
<keyword evidence="11" id="KW-1185">Reference proteome</keyword>
<evidence type="ECO:0000259" key="9">
    <source>
        <dbReference type="Pfam" id="PF01979"/>
    </source>
</evidence>
<comment type="cofactor">
    <cofactor evidence="8">
        <name>a divalent metal cation</name>
        <dbReference type="ChEBI" id="CHEBI:60240"/>
    </cofactor>
    <text evidence="8">Binds 1 divalent metal cation per subunit.</text>
</comment>
<dbReference type="InterPro" id="IPR003764">
    <property type="entry name" value="GlcNAc_6-P_deAcase"/>
</dbReference>
<name>A0A0F5VBB6_9GAMM</name>
<dbReference type="AlphaFoldDB" id="A0A0F5VBB6"/>
<evidence type="ECO:0000256" key="7">
    <source>
        <dbReference type="PIRSR" id="PIRSR038994-2"/>
    </source>
</evidence>
<dbReference type="Proteomes" id="UP000033633">
    <property type="component" value="Unassembled WGS sequence"/>
</dbReference>
<evidence type="ECO:0000256" key="1">
    <source>
        <dbReference type="ARBA" id="ARBA00010716"/>
    </source>
</evidence>
<evidence type="ECO:0000256" key="4">
    <source>
        <dbReference type="ARBA" id="ARBA00023277"/>
    </source>
</evidence>
<dbReference type="PANTHER" id="PTHR11113:SF14">
    <property type="entry name" value="N-ACETYLGLUCOSAMINE-6-PHOSPHATE DEACETYLASE"/>
    <property type="match status" value="1"/>
</dbReference>
<comment type="similarity">
    <text evidence="1 5">Belongs to the metallo-dependent hydrolases superfamily. NagA family.</text>
</comment>
<feature type="binding site" evidence="8">
    <location>
        <position position="132"/>
    </location>
    <ligand>
        <name>Zn(2+)</name>
        <dbReference type="ChEBI" id="CHEBI:29105"/>
    </ligand>
</feature>
<dbReference type="Gene3D" id="2.30.40.10">
    <property type="entry name" value="Urease, subunit C, domain 1"/>
    <property type="match status" value="1"/>
</dbReference>
<dbReference type="SUPFAM" id="SSF51338">
    <property type="entry name" value="Composite domain of metallo-dependent hydrolases"/>
    <property type="match status" value="1"/>
</dbReference>
<dbReference type="NCBIfam" id="TIGR00221">
    <property type="entry name" value="nagA"/>
    <property type="match status" value="1"/>
</dbReference>
<dbReference type="Gene3D" id="3.20.20.140">
    <property type="entry name" value="Metal-dependent hydrolases"/>
    <property type="match status" value="1"/>
</dbReference>
<gene>
    <name evidence="10" type="ORF">KY46_13510</name>
</gene>
<protein>
    <submittedName>
        <fullName evidence="10">N-acetylglucosamine-6-phosphate deacetylase</fullName>
    </submittedName>
</protein>
<feature type="binding site" evidence="8">
    <location>
        <position position="215"/>
    </location>
    <ligand>
        <name>Zn(2+)</name>
        <dbReference type="ChEBI" id="CHEBI:29105"/>
    </ligand>
</feature>
<feature type="domain" description="Amidohydrolase-related" evidence="9">
    <location>
        <begin position="55"/>
        <end position="365"/>
    </location>
</feature>
<comment type="caution">
    <text evidence="10">The sequence shown here is derived from an EMBL/GenBank/DDBJ whole genome shotgun (WGS) entry which is preliminary data.</text>
</comment>
<feature type="binding site" evidence="7">
    <location>
        <begin position="304"/>
        <end position="306"/>
    </location>
    <ligand>
        <name>substrate</name>
    </ligand>
</feature>
<feature type="binding site" evidence="8">
    <location>
        <position position="196"/>
    </location>
    <ligand>
        <name>Zn(2+)</name>
        <dbReference type="ChEBI" id="CHEBI:29105"/>
    </ligand>
</feature>
<organism evidence="10 11">
    <name type="scientific">Photobacterium halotolerans</name>
    <dbReference type="NCBI Taxonomy" id="265726"/>
    <lineage>
        <taxon>Bacteria</taxon>
        <taxon>Pseudomonadati</taxon>
        <taxon>Pseudomonadota</taxon>
        <taxon>Gammaproteobacteria</taxon>
        <taxon>Vibrionales</taxon>
        <taxon>Vibrionaceae</taxon>
        <taxon>Photobacterium</taxon>
    </lineage>
</organism>
<dbReference type="PIRSF" id="PIRSF038994">
    <property type="entry name" value="NagA"/>
    <property type="match status" value="1"/>
</dbReference>
<feature type="binding site" evidence="7">
    <location>
        <position position="249"/>
    </location>
    <ligand>
        <name>substrate</name>
    </ligand>
</feature>
<dbReference type="OrthoDB" id="9776488at2"/>
<feature type="binding site" evidence="7">
    <location>
        <position position="226"/>
    </location>
    <ligand>
        <name>substrate</name>
    </ligand>
</feature>
<dbReference type="SUPFAM" id="SSF51556">
    <property type="entry name" value="Metallo-dependent hydrolases"/>
    <property type="match status" value="1"/>
</dbReference>
<dbReference type="EMBL" id="JWYV01000011">
    <property type="protein sequence ID" value="KKC99382.1"/>
    <property type="molecule type" value="Genomic_DNA"/>
</dbReference>
<evidence type="ECO:0000313" key="11">
    <source>
        <dbReference type="Proteomes" id="UP000033633"/>
    </source>
</evidence>
<dbReference type="Pfam" id="PF01979">
    <property type="entry name" value="Amidohydro_1"/>
    <property type="match status" value="1"/>
</dbReference>
<dbReference type="GO" id="GO:0008448">
    <property type="term" value="F:N-acetylglucosamine-6-phosphate deacetylase activity"/>
    <property type="evidence" value="ECO:0007669"/>
    <property type="project" value="InterPro"/>
</dbReference>
<proteinExistence type="inferred from homology"/>
<evidence type="ECO:0000256" key="8">
    <source>
        <dbReference type="PIRSR" id="PIRSR038994-3"/>
    </source>
</evidence>
<reference evidence="10 11" key="1">
    <citation type="submission" date="2014-12" db="EMBL/GenBank/DDBJ databases">
        <title>Mercury Reductase activity and rhizosphere competence traits in the genome of root associated Photobacterium halotolerans MELD1.</title>
        <authorList>
            <person name="Mathew D.C."/>
            <person name="Huang C.-C."/>
        </authorList>
    </citation>
    <scope>NUCLEOTIDE SEQUENCE [LARGE SCALE GENOMIC DNA]</scope>
    <source>
        <strain evidence="10 11">MELD1</strain>
    </source>
</reference>
<evidence type="ECO:0000256" key="2">
    <source>
        <dbReference type="ARBA" id="ARBA00022723"/>
    </source>
</evidence>
<accession>A0A0F5VBB6</accession>
<evidence type="ECO:0000256" key="5">
    <source>
        <dbReference type="PIRNR" id="PIRNR038994"/>
    </source>
</evidence>
<dbReference type="PANTHER" id="PTHR11113">
    <property type="entry name" value="N-ACETYLGLUCOSAMINE-6-PHOSPHATE DEACETYLASE"/>
    <property type="match status" value="1"/>
</dbReference>
<evidence type="ECO:0000256" key="3">
    <source>
        <dbReference type="ARBA" id="ARBA00022801"/>
    </source>
</evidence>
<dbReference type="InterPro" id="IPR011059">
    <property type="entry name" value="Metal-dep_hydrolase_composite"/>
</dbReference>
<dbReference type="RefSeq" id="WP_046221161.1">
    <property type="nucleotide sequence ID" value="NZ_JWYV01000011.1"/>
</dbReference>
<feature type="binding site" evidence="7">
    <location>
        <position position="143"/>
    </location>
    <ligand>
        <name>substrate</name>
    </ligand>
</feature>
<feature type="binding site" evidence="7">
    <location>
        <begin position="218"/>
        <end position="219"/>
    </location>
    <ligand>
        <name>substrate</name>
    </ligand>
</feature>
<keyword evidence="3 5" id="KW-0378">Hydrolase</keyword>